<gene>
    <name evidence="1" type="ORF">HINF_LOCUS3028</name>
    <name evidence="2" type="ORF">HINF_LOCUS70053</name>
</gene>
<evidence type="ECO:0000313" key="1">
    <source>
        <dbReference type="EMBL" id="CAI9915383.1"/>
    </source>
</evidence>
<dbReference type="Proteomes" id="UP001642409">
    <property type="component" value="Unassembled WGS sequence"/>
</dbReference>
<name>A0AA86N9M9_9EUKA</name>
<organism evidence="1">
    <name type="scientific">Hexamita inflata</name>
    <dbReference type="NCBI Taxonomy" id="28002"/>
    <lineage>
        <taxon>Eukaryota</taxon>
        <taxon>Metamonada</taxon>
        <taxon>Diplomonadida</taxon>
        <taxon>Hexamitidae</taxon>
        <taxon>Hexamitinae</taxon>
        <taxon>Hexamita</taxon>
    </lineage>
</organism>
<dbReference type="AlphaFoldDB" id="A0AA86N9M9"/>
<sequence>MLGIQLFSYSLRAILSGLITSLDQSIIFKPEMRFQTLLVKLEAICSRLNYPRRSYWRLPQLLLLLKLLPVLVLLLEQIQPKMRVVWIDELLPEQLIFQANFLIQYLYYAPRVVFG</sequence>
<dbReference type="EMBL" id="CAXDID020000519">
    <property type="protein sequence ID" value="CAL6099380.1"/>
    <property type="molecule type" value="Genomic_DNA"/>
</dbReference>
<protein>
    <submittedName>
        <fullName evidence="2">Hypothetical_protein</fullName>
    </submittedName>
</protein>
<evidence type="ECO:0000313" key="2">
    <source>
        <dbReference type="EMBL" id="CAL6099380.1"/>
    </source>
</evidence>
<proteinExistence type="predicted"/>
<dbReference type="EMBL" id="CATOUU010000073">
    <property type="protein sequence ID" value="CAI9915383.1"/>
    <property type="molecule type" value="Genomic_DNA"/>
</dbReference>
<reference evidence="2 3" key="2">
    <citation type="submission" date="2024-07" db="EMBL/GenBank/DDBJ databases">
        <authorList>
            <person name="Akdeniz Z."/>
        </authorList>
    </citation>
    <scope>NUCLEOTIDE SEQUENCE [LARGE SCALE GENOMIC DNA]</scope>
</reference>
<keyword evidence="3" id="KW-1185">Reference proteome</keyword>
<comment type="caution">
    <text evidence="1">The sequence shown here is derived from an EMBL/GenBank/DDBJ whole genome shotgun (WGS) entry which is preliminary data.</text>
</comment>
<evidence type="ECO:0000313" key="3">
    <source>
        <dbReference type="Proteomes" id="UP001642409"/>
    </source>
</evidence>
<reference evidence="1" key="1">
    <citation type="submission" date="2023-06" db="EMBL/GenBank/DDBJ databases">
        <authorList>
            <person name="Kurt Z."/>
        </authorList>
    </citation>
    <scope>NUCLEOTIDE SEQUENCE</scope>
</reference>
<accession>A0AA86N9M9</accession>